<feature type="binding site" evidence="3">
    <location>
        <begin position="150"/>
        <end position="157"/>
    </location>
    <ligand>
        <name>ATP</name>
        <dbReference type="ChEBI" id="CHEBI:30616"/>
    </ligand>
</feature>
<comment type="similarity">
    <text evidence="3 4">Belongs to the TRAFAC class myosin-kinesin ATPase superfamily. Kinesin family.</text>
</comment>
<dbReference type="AlphaFoldDB" id="A0AAW0EY61"/>
<keyword evidence="9" id="KW-1185">Reference proteome</keyword>
<keyword evidence="5" id="KW-0175">Coiled coil</keyword>
<reference evidence="8 9" key="1">
    <citation type="journal article" date="2021" name="MBio">
        <title>A New Model Trypanosomatid, Novymonas esmeraldas: Genomic Perception of Its 'Candidatus Pandoraea novymonadis' Endosymbiont.</title>
        <authorList>
            <person name="Zakharova A."/>
            <person name="Saura A."/>
            <person name="Butenko A."/>
            <person name="Podesvova L."/>
            <person name="Warmusova S."/>
            <person name="Kostygov A.Y."/>
            <person name="Nenarokova A."/>
            <person name="Lukes J."/>
            <person name="Opperdoes F.R."/>
            <person name="Yurchenko V."/>
        </authorList>
    </citation>
    <scope>NUCLEOTIDE SEQUENCE [LARGE SCALE GENOMIC DNA]</scope>
    <source>
        <strain evidence="8 9">E262AT.01</strain>
    </source>
</reference>
<protein>
    <recommendedName>
        <fullName evidence="4">Kinesin-like protein</fullName>
    </recommendedName>
</protein>
<dbReference type="Gene3D" id="3.40.850.10">
    <property type="entry name" value="Kinesin motor domain"/>
    <property type="match status" value="1"/>
</dbReference>
<dbReference type="GO" id="GO:0005524">
    <property type="term" value="F:ATP binding"/>
    <property type="evidence" value="ECO:0007669"/>
    <property type="project" value="UniProtKB-UniRule"/>
</dbReference>
<dbReference type="PRINTS" id="PR00380">
    <property type="entry name" value="KINESINHEAVY"/>
</dbReference>
<dbReference type="GO" id="GO:0003777">
    <property type="term" value="F:microtubule motor activity"/>
    <property type="evidence" value="ECO:0007669"/>
    <property type="project" value="InterPro"/>
</dbReference>
<feature type="region of interest" description="Disordered" evidence="6">
    <location>
        <begin position="578"/>
        <end position="616"/>
    </location>
</feature>
<feature type="compositionally biased region" description="Polar residues" evidence="6">
    <location>
        <begin position="578"/>
        <end position="594"/>
    </location>
</feature>
<evidence type="ECO:0000259" key="7">
    <source>
        <dbReference type="PROSITE" id="PS50067"/>
    </source>
</evidence>
<dbReference type="GO" id="GO:0007052">
    <property type="term" value="P:mitotic spindle organization"/>
    <property type="evidence" value="ECO:0007669"/>
    <property type="project" value="TreeGrafter"/>
</dbReference>
<name>A0AAW0EY61_9TRYP</name>
<dbReference type="SUPFAM" id="SSF52540">
    <property type="entry name" value="P-loop containing nucleoside triphosphate hydrolases"/>
    <property type="match status" value="1"/>
</dbReference>
<keyword evidence="3 4" id="KW-0505">Motor protein</keyword>
<organism evidence="8 9">
    <name type="scientific">Novymonas esmeraldas</name>
    <dbReference type="NCBI Taxonomy" id="1808958"/>
    <lineage>
        <taxon>Eukaryota</taxon>
        <taxon>Discoba</taxon>
        <taxon>Euglenozoa</taxon>
        <taxon>Kinetoplastea</taxon>
        <taxon>Metakinetoplastina</taxon>
        <taxon>Trypanosomatida</taxon>
        <taxon>Trypanosomatidae</taxon>
        <taxon>Novymonas</taxon>
    </lineage>
</organism>
<keyword evidence="1 3" id="KW-0547">Nucleotide-binding</keyword>
<feature type="region of interest" description="Disordered" evidence="6">
    <location>
        <begin position="513"/>
        <end position="549"/>
    </location>
</feature>
<evidence type="ECO:0000313" key="9">
    <source>
        <dbReference type="Proteomes" id="UP001430356"/>
    </source>
</evidence>
<feature type="compositionally biased region" description="Low complexity" evidence="6">
    <location>
        <begin position="533"/>
        <end position="549"/>
    </location>
</feature>
<comment type="caution">
    <text evidence="8">The sequence shown here is derived from an EMBL/GenBank/DDBJ whole genome shotgun (WGS) entry which is preliminary data.</text>
</comment>
<evidence type="ECO:0000313" key="8">
    <source>
        <dbReference type="EMBL" id="KAK7198012.1"/>
    </source>
</evidence>
<keyword evidence="4" id="KW-0493">Microtubule</keyword>
<dbReference type="GO" id="GO:0005874">
    <property type="term" value="C:microtubule"/>
    <property type="evidence" value="ECO:0007669"/>
    <property type="project" value="UniProtKB-KW"/>
</dbReference>
<evidence type="ECO:0000256" key="5">
    <source>
        <dbReference type="SAM" id="Coils"/>
    </source>
</evidence>
<dbReference type="InterPro" id="IPR027417">
    <property type="entry name" value="P-loop_NTPase"/>
</dbReference>
<dbReference type="InterPro" id="IPR001752">
    <property type="entry name" value="Kinesin_motor_dom"/>
</dbReference>
<proteinExistence type="inferred from homology"/>
<dbReference type="GO" id="GO:0051231">
    <property type="term" value="P:spindle elongation"/>
    <property type="evidence" value="ECO:0007669"/>
    <property type="project" value="TreeGrafter"/>
</dbReference>
<dbReference type="InterPro" id="IPR027640">
    <property type="entry name" value="Kinesin-like_fam"/>
</dbReference>
<dbReference type="InterPro" id="IPR036961">
    <property type="entry name" value="Kinesin_motor_dom_sf"/>
</dbReference>
<evidence type="ECO:0000256" key="6">
    <source>
        <dbReference type="SAM" id="MobiDB-lite"/>
    </source>
</evidence>
<dbReference type="Proteomes" id="UP001430356">
    <property type="component" value="Unassembled WGS sequence"/>
</dbReference>
<dbReference type="PANTHER" id="PTHR47969">
    <property type="entry name" value="CHROMOSOME-ASSOCIATED KINESIN KIF4A-RELATED"/>
    <property type="match status" value="1"/>
</dbReference>
<dbReference type="GO" id="GO:0005875">
    <property type="term" value="C:microtubule associated complex"/>
    <property type="evidence" value="ECO:0007669"/>
    <property type="project" value="TreeGrafter"/>
</dbReference>
<dbReference type="InterPro" id="IPR019821">
    <property type="entry name" value="Kinesin_motor_CS"/>
</dbReference>
<dbReference type="PROSITE" id="PS00411">
    <property type="entry name" value="KINESIN_MOTOR_1"/>
    <property type="match status" value="1"/>
</dbReference>
<evidence type="ECO:0000256" key="3">
    <source>
        <dbReference type="PROSITE-ProRule" id="PRU00283"/>
    </source>
</evidence>
<dbReference type="SMART" id="SM00129">
    <property type="entry name" value="KISc"/>
    <property type="match status" value="1"/>
</dbReference>
<dbReference type="GO" id="GO:0008017">
    <property type="term" value="F:microtubule binding"/>
    <property type="evidence" value="ECO:0007669"/>
    <property type="project" value="InterPro"/>
</dbReference>
<evidence type="ECO:0000256" key="1">
    <source>
        <dbReference type="ARBA" id="ARBA00022741"/>
    </source>
</evidence>
<dbReference type="GO" id="GO:0007018">
    <property type="term" value="P:microtubule-based movement"/>
    <property type="evidence" value="ECO:0007669"/>
    <property type="project" value="InterPro"/>
</dbReference>
<feature type="domain" description="Kinesin motor" evidence="7">
    <location>
        <begin position="30"/>
        <end position="449"/>
    </location>
</feature>
<dbReference type="PANTHER" id="PTHR47969:SF29">
    <property type="entry name" value="KINESIN-LIKE PROTEIN"/>
    <property type="match status" value="1"/>
</dbReference>
<dbReference type="PROSITE" id="PS50067">
    <property type="entry name" value="KINESIN_MOTOR_2"/>
    <property type="match status" value="1"/>
</dbReference>
<accession>A0AAW0EY61</accession>
<dbReference type="EMBL" id="JAECZO010000128">
    <property type="protein sequence ID" value="KAK7198012.1"/>
    <property type="molecule type" value="Genomic_DNA"/>
</dbReference>
<keyword evidence="2 3" id="KW-0067">ATP-binding</keyword>
<evidence type="ECO:0000256" key="4">
    <source>
        <dbReference type="RuleBase" id="RU000394"/>
    </source>
</evidence>
<sequence>MPATRRPTRSSAAVPATVDITRSLTPPPTRLMAAVRVRPLVGAEVTPTSAHEEVIRVVAADGCAAQSADVPHLLEVVQPSVAGRRGGRASLRPAMAPSSHAGAGDRAQTYAFDCCAGPATTQEEFFAMLKMPALCEAALAGEVVTVFCFGQTGGGKTHTLSGATLETSASPTAAEAPAPLVAEDGLQYQAVRYLAQRLKELRRAARKADGGPVRGGGGEAAPSPVTARCSYVELYQERLYDLLQPDGGGDAVRCRWSAATSSFFVAGSLLVECRGRDDFLAVLREGQRGRQRGCHALNRDSSRSHVVFTVVLEASGGGAAAMAGAPPSTSSATRYGRLVFVDLAGSERLKMSRSASAVETGAINKSLFTLGHVLELLAAAAAPPPPSSPSSPPPPPPFIPYRSSVLTQLLMQSLDGHGRTLMIACVSPSALHAEESLRTLHYAERATHIRATPVVHVDAATQQRMTLEALVRQLQRENAVLRRALELPLVGAVEEEEVSAQLAALRRAWATVPADTTQRPSSMPPRSTPALPVVQQQQQSAVVGRPASRASLPRAAHRIAAAAAAAAAASASASVNVSEPADSTAQTVVMSPTASDADVEEDRRGPASWSGSGTPQAAAGSILALLEALPDTRSMHA</sequence>
<gene>
    <name evidence="8" type="ORF">NESM_000756500</name>
</gene>
<dbReference type="Pfam" id="PF00225">
    <property type="entry name" value="Kinesin"/>
    <property type="match status" value="1"/>
</dbReference>
<evidence type="ECO:0000256" key="2">
    <source>
        <dbReference type="ARBA" id="ARBA00022840"/>
    </source>
</evidence>
<feature type="coiled-coil region" evidence="5">
    <location>
        <begin position="457"/>
        <end position="487"/>
    </location>
</feature>